<organism evidence="3">
    <name type="scientific">Cyprideis torosa</name>
    <dbReference type="NCBI Taxonomy" id="163714"/>
    <lineage>
        <taxon>Eukaryota</taxon>
        <taxon>Metazoa</taxon>
        <taxon>Ecdysozoa</taxon>
        <taxon>Arthropoda</taxon>
        <taxon>Crustacea</taxon>
        <taxon>Oligostraca</taxon>
        <taxon>Ostracoda</taxon>
        <taxon>Podocopa</taxon>
        <taxon>Podocopida</taxon>
        <taxon>Cytherocopina</taxon>
        <taxon>Cytheroidea</taxon>
        <taxon>Cytherideidae</taxon>
        <taxon>Cyprideis</taxon>
    </lineage>
</organism>
<dbReference type="AlphaFoldDB" id="A0A7R8ZJN0"/>
<dbReference type="PANTHER" id="PTHR13177">
    <property type="entry name" value="DEATH-ASSOCIATED PROTEIN 1"/>
    <property type="match status" value="1"/>
</dbReference>
<accession>A0A7R8ZJN0</accession>
<dbReference type="EMBL" id="OB660800">
    <property type="protein sequence ID" value="CAD7226318.1"/>
    <property type="molecule type" value="Genomic_DNA"/>
</dbReference>
<dbReference type="GO" id="GO:0070513">
    <property type="term" value="F:death domain binding"/>
    <property type="evidence" value="ECO:0007669"/>
    <property type="project" value="TreeGrafter"/>
</dbReference>
<dbReference type="InterPro" id="IPR024130">
    <property type="entry name" value="DAP1/DAPL1"/>
</dbReference>
<reference evidence="3" key="1">
    <citation type="submission" date="2020-11" db="EMBL/GenBank/DDBJ databases">
        <authorList>
            <person name="Tran Van P."/>
        </authorList>
    </citation>
    <scope>NUCLEOTIDE SEQUENCE</scope>
</reference>
<evidence type="ECO:0000256" key="2">
    <source>
        <dbReference type="SAM" id="MobiDB-lite"/>
    </source>
</evidence>
<dbReference type="GO" id="GO:0097190">
    <property type="term" value="P:apoptotic signaling pathway"/>
    <property type="evidence" value="ECO:0007669"/>
    <property type="project" value="TreeGrafter"/>
</dbReference>
<evidence type="ECO:0000313" key="3">
    <source>
        <dbReference type="EMBL" id="CAD7226318.1"/>
    </source>
</evidence>
<protein>
    <submittedName>
        <fullName evidence="3">Uncharacterized protein</fullName>
    </submittedName>
</protein>
<feature type="coiled-coil region" evidence="1">
    <location>
        <begin position="335"/>
        <end position="369"/>
    </location>
</feature>
<evidence type="ECO:0000256" key="1">
    <source>
        <dbReference type="SAM" id="Coils"/>
    </source>
</evidence>
<feature type="compositionally biased region" description="Basic and acidic residues" evidence="2">
    <location>
        <begin position="45"/>
        <end position="64"/>
    </location>
</feature>
<sequence>MSDEQPELKAGHPPAVKAGGMRITQHKPHREEKEVKPSSGGSGDEGEKPEQDSLKEKERQKKEQQLLISGAPATVEKAFPTEAVKAFHEKPQPTHEKPTQNVGHFRVRLVREAGSIVGFGVLTMSELVDQVTDKHCVQNEVEVQNRFLQAICLEEEYLELRANVLKGRISEKSSCTEADKAQNVKCLKEIVKLEGENLLLSVQEEMTRKRNDEIAEKVQTIRGKLEEVQKEMKAAGTEMGDLLSNLTRSQEWMRDKEIQEKHLKQLKLQLANRMEEYEMLEAEDNARAVTQMTMADLEDKLLQSMQAQGISDPLGVSKRQAKQMENLRYGIEAKKQALIDDIRCVQRAIAEARQEVRRLEREYDRRMEALHGE</sequence>
<dbReference type="Pfam" id="PF15228">
    <property type="entry name" value="DAP"/>
    <property type="match status" value="1"/>
</dbReference>
<gene>
    <name evidence="3" type="ORF">CTOB1V02_LOCUS4239</name>
</gene>
<dbReference type="PANTHER" id="PTHR13177:SF4">
    <property type="entry name" value="GEO09647P1"/>
    <property type="match status" value="1"/>
</dbReference>
<feature type="region of interest" description="Disordered" evidence="2">
    <location>
        <begin position="1"/>
        <end position="71"/>
    </location>
</feature>
<dbReference type="OrthoDB" id="5973225at2759"/>
<proteinExistence type="predicted"/>
<dbReference type="GO" id="GO:0010507">
    <property type="term" value="P:negative regulation of autophagy"/>
    <property type="evidence" value="ECO:0007669"/>
    <property type="project" value="TreeGrafter"/>
</dbReference>
<name>A0A7R8ZJN0_9CRUS</name>
<keyword evidence="1" id="KW-0175">Coiled coil</keyword>
<feature type="coiled-coil region" evidence="1">
    <location>
        <begin position="211"/>
        <end position="283"/>
    </location>
</feature>
<dbReference type="GO" id="GO:0034198">
    <property type="term" value="P:cellular response to amino acid starvation"/>
    <property type="evidence" value="ECO:0007669"/>
    <property type="project" value="TreeGrafter"/>
</dbReference>
<feature type="compositionally biased region" description="Basic and acidic residues" evidence="2">
    <location>
        <begin position="1"/>
        <end position="10"/>
    </location>
</feature>